<name>A0A9P4WL08_9PLEO</name>
<feature type="transmembrane region" description="Helical" evidence="6">
    <location>
        <begin position="73"/>
        <end position="95"/>
    </location>
</feature>
<comment type="caution">
    <text evidence="7">The sequence shown here is derived from an EMBL/GenBank/DDBJ whole genome shotgun (WGS) entry which is preliminary data.</text>
</comment>
<dbReference type="GO" id="GO:0016020">
    <property type="term" value="C:membrane"/>
    <property type="evidence" value="ECO:0007669"/>
    <property type="project" value="UniProtKB-SubCell"/>
</dbReference>
<dbReference type="OrthoDB" id="191139at2759"/>
<proteinExistence type="predicted"/>
<dbReference type="PANTHER" id="PTHR31794:SF4">
    <property type="entry name" value="AUXIN EFFLUX TRANSPORTER FAMILY PROTEIN (EUROFUNG)"/>
    <property type="match status" value="1"/>
</dbReference>
<feature type="transmembrane region" description="Helical" evidence="6">
    <location>
        <begin position="344"/>
        <end position="371"/>
    </location>
</feature>
<reference evidence="7" key="1">
    <citation type="submission" date="2019-04" db="EMBL/GenBank/DDBJ databases">
        <title>Sequencing of skin fungus with MAO and IRED activity.</title>
        <authorList>
            <person name="Marsaioli A.J."/>
            <person name="Bonatto J.M.C."/>
            <person name="Reis Junior O."/>
        </authorList>
    </citation>
    <scope>NUCLEOTIDE SEQUENCE</scope>
    <source>
        <strain evidence="7">28M1</strain>
    </source>
</reference>
<feature type="compositionally biased region" description="Acidic residues" evidence="5">
    <location>
        <begin position="206"/>
        <end position="218"/>
    </location>
</feature>
<dbReference type="GO" id="GO:0005783">
    <property type="term" value="C:endoplasmic reticulum"/>
    <property type="evidence" value="ECO:0007669"/>
    <property type="project" value="TreeGrafter"/>
</dbReference>
<evidence type="ECO:0000256" key="1">
    <source>
        <dbReference type="ARBA" id="ARBA00004141"/>
    </source>
</evidence>
<feature type="compositionally biased region" description="Basic and acidic residues" evidence="5">
    <location>
        <begin position="195"/>
        <end position="205"/>
    </location>
</feature>
<feature type="transmembrane region" description="Helical" evidence="6">
    <location>
        <begin position="416"/>
        <end position="439"/>
    </location>
</feature>
<dbReference type="AlphaFoldDB" id="A0A9P4WL08"/>
<keyword evidence="8" id="KW-1185">Reference proteome</keyword>
<evidence type="ECO:0000256" key="6">
    <source>
        <dbReference type="SAM" id="Phobius"/>
    </source>
</evidence>
<evidence type="ECO:0008006" key="9">
    <source>
        <dbReference type="Google" id="ProtNLM"/>
    </source>
</evidence>
<accession>A0A9P4WL08</accession>
<dbReference type="InterPro" id="IPR004776">
    <property type="entry name" value="Mem_transp_PIN-like"/>
</dbReference>
<gene>
    <name evidence="7" type="ORF">E8E12_007277</name>
</gene>
<dbReference type="Pfam" id="PF03547">
    <property type="entry name" value="Mem_trans"/>
    <property type="match status" value="1"/>
</dbReference>
<keyword evidence="3 6" id="KW-1133">Transmembrane helix</keyword>
<feature type="compositionally biased region" description="Basic residues" evidence="5">
    <location>
        <begin position="230"/>
        <end position="243"/>
    </location>
</feature>
<evidence type="ECO:0000256" key="4">
    <source>
        <dbReference type="ARBA" id="ARBA00023136"/>
    </source>
</evidence>
<evidence type="ECO:0000256" key="3">
    <source>
        <dbReference type="ARBA" id="ARBA00022989"/>
    </source>
</evidence>
<dbReference type="GO" id="GO:0055085">
    <property type="term" value="P:transmembrane transport"/>
    <property type="evidence" value="ECO:0007669"/>
    <property type="project" value="InterPro"/>
</dbReference>
<dbReference type="Proteomes" id="UP000758155">
    <property type="component" value="Unassembled WGS sequence"/>
</dbReference>
<organism evidence="7 8">
    <name type="scientific">Didymella heteroderae</name>
    <dbReference type="NCBI Taxonomy" id="1769908"/>
    <lineage>
        <taxon>Eukaryota</taxon>
        <taxon>Fungi</taxon>
        <taxon>Dikarya</taxon>
        <taxon>Ascomycota</taxon>
        <taxon>Pezizomycotina</taxon>
        <taxon>Dothideomycetes</taxon>
        <taxon>Pleosporomycetidae</taxon>
        <taxon>Pleosporales</taxon>
        <taxon>Pleosporineae</taxon>
        <taxon>Didymellaceae</taxon>
        <taxon>Didymella</taxon>
    </lineage>
</organism>
<feature type="transmembrane region" description="Helical" evidence="6">
    <location>
        <begin position="383"/>
        <end position="404"/>
    </location>
</feature>
<dbReference type="PANTHER" id="PTHR31794">
    <property type="entry name" value="AUXIN EFFLUX TRANSPORTER FAMILY PROTEIN (EUROFUNG)"/>
    <property type="match status" value="1"/>
</dbReference>
<keyword evidence="2 6" id="KW-0812">Transmembrane</keyword>
<sequence length="446" mass="48399">MSSSGIVQPLLGGIQATVSVILTITFGVAFSQFGLLDADAASKISKTSVKVLLPCLLINNLGSQLKPETAYEYVPIIIWAIIYNVLSIFLGRALCRVFGLPRWTIPAIAFNNTTSLPLLLIQSLETTGILTPLVGKGEETSEAVSRARTYFLVSAVVSHALTFGIGGGELKGDDEDPPEDNKKQNGNANGAQLHDAPRQRYRDDPEAQEDDDEDDDSSDSAPETSLLPHAVHHRVHRANKHTHRSVNGLMEKLPSWLQTAIMAVYNFMTPPLVGALIGLVIGLTPPLHTLFFANSSEGGYFNAWLTQSIKNVGQLFVTLQVVVVGVKLAQALRKEKRGEDTGKLDWIPVTTVAVVRYIIWPAISVALVYVIAAKTSWMPKNPMLWFVMMLMPAGPSAMKVMVLADVADAEHKDKMIIAKFLAIIYAMSPLMTLTVIGGLQACNAAM</sequence>
<feature type="region of interest" description="Disordered" evidence="5">
    <location>
        <begin position="168"/>
        <end position="243"/>
    </location>
</feature>
<evidence type="ECO:0000256" key="5">
    <source>
        <dbReference type="SAM" id="MobiDB-lite"/>
    </source>
</evidence>
<comment type="subcellular location">
    <subcellularLocation>
        <location evidence="1">Membrane</location>
        <topology evidence="1">Multi-pass membrane protein</topology>
    </subcellularLocation>
</comment>
<keyword evidence="4 6" id="KW-0472">Membrane</keyword>
<feature type="transmembrane region" description="Helical" evidence="6">
    <location>
        <begin position="12"/>
        <end position="33"/>
    </location>
</feature>
<dbReference type="EMBL" id="SWKV01000056">
    <property type="protein sequence ID" value="KAF3035710.1"/>
    <property type="molecule type" value="Genomic_DNA"/>
</dbReference>
<feature type="transmembrane region" description="Helical" evidence="6">
    <location>
        <begin position="312"/>
        <end position="332"/>
    </location>
</feature>
<evidence type="ECO:0000313" key="8">
    <source>
        <dbReference type="Proteomes" id="UP000758155"/>
    </source>
</evidence>
<protein>
    <recommendedName>
        <fullName evidence="9">Auxin efflux carrier</fullName>
    </recommendedName>
</protein>
<feature type="transmembrane region" description="Helical" evidence="6">
    <location>
        <begin position="272"/>
        <end position="292"/>
    </location>
</feature>
<evidence type="ECO:0000313" key="7">
    <source>
        <dbReference type="EMBL" id="KAF3035710.1"/>
    </source>
</evidence>
<evidence type="ECO:0000256" key="2">
    <source>
        <dbReference type="ARBA" id="ARBA00022692"/>
    </source>
</evidence>